<dbReference type="Proteomes" id="UP001156690">
    <property type="component" value="Unassembled WGS sequence"/>
</dbReference>
<evidence type="ECO:0008006" key="3">
    <source>
        <dbReference type="Google" id="ProtNLM"/>
    </source>
</evidence>
<comment type="caution">
    <text evidence="1">The sequence shown here is derived from an EMBL/GenBank/DDBJ whole genome shotgun (WGS) entry which is preliminary data.</text>
</comment>
<dbReference type="InterPro" id="IPR007833">
    <property type="entry name" value="Capsule_polysaccharide_synth"/>
</dbReference>
<organism evidence="1 2">
    <name type="scientific">Vibrio penaeicida</name>
    <dbReference type="NCBI Taxonomy" id="104609"/>
    <lineage>
        <taxon>Bacteria</taxon>
        <taxon>Pseudomonadati</taxon>
        <taxon>Pseudomonadota</taxon>
        <taxon>Gammaproteobacteria</taxon>
        <taxon>Vibrionales</taxon>
        <taxon>Vibrionaceae</taxon>
        <taxon>Vibrio</taxon>
    </lineage>
</organism>
<protein>
    <recommendedName>
        <fullName evidence="3">Capsular polysaccharide biosynthesis protein</fullName>
    </recommendedName>
</protein>
<accession>A0AAV5NVV7</accession>
<dbReference type="RefSeq" id="WP_224055267.1">
    <property type="nucleotide sequence ID" value="NZ_AP025144.1"/>
</dbReference>
<evidence type="ECO:0000313" key="1">
    <source>
        <dbReference type="EMBL" id="GLQ74570.1"/>
    </source>
</evidence>
<dbReference type="AlphaFoldDB" id="A0AAV5NVV7"/>
<name>A0AAV5NVV7_9VIBR</name>
<sequence>MDFREILRKHISDKPFDRNLLNGSKSAYGMSLLVEEEFSERYQNLTEEFLNIAKFHKHTDPEPKANDIDFVVLWGVSETDVNCQMLLNYAVKHSKPILIIEDGFLRSFFPMAFGEVSASLRYDPLGCYYDCNQESSIENLLNDDEFILTEQEKSELADTIYSMVSNNITKYCSVDTCSLCVDQGKGTVLVIDQVYGDMSIQLGGAEPSDFENMLNDAQAENPDKDVIVKLHPETALGIRKGHYDPKNLEDRGFKVITENSNSIDLLKRVDIVYCATTQMGFEALMCGKEVVVYGSPFYAGWGVTRDKKLVKRRNSRRNIFELFYAAYIYQVNYYHPEKKCSSDLHSVIEYFISKSKDRSYLSEIKNQNLEIRIRKLEKKIQEIEPLKQASVTLDWHVNDIKDNYSYMFGAKLRRVVDKIKGKFFDV</sequence>
<gene>
    <name evidence="1" type="ORF">GCM10007932_39310</name>
</gene>
<keyword evidence="2" id="KW-1185">Reference proteome</keyword>
<dbReference type="GO" id="GO:0000271">
    <property type="term" value="P:polysaccharide biosynthetic process"/>
    <property type="evidence" value="ECO:0007669"/>
    <property type="project" value="InterPro"/>
</dbReference>
<proteinExistence type="predicted"/>
<dbReference type="EMBL" id="BSNX01000056">
    <property type="protein sequence ID" value="GLQ74570.1"/>
    <property type="molecule type" value="Genomic_DNA"/>
</dbReference>
<dbReference type="Pfam" id="PF05159">
    <property type="entry name" value="Capsule_synth"/>
    <property type="match status" value="1"/>
</dbReference>
<evidence type="ECO:0000313" key="2">
    <source>
        <dbReference type="Proteomes" id="UP001156690"/>
    </source>
</evidence>
<reference evidence="2" key="1">
    <citation type="journal article" date="2019" name="Int. J. Syst. Evol. Microbiol.">
        <title>The Global Catalogue of Microorganisms (GCM) 10K type strain sequencing project: providing services to taxonomists for standard genome sequencing and annotation.</title>
        <authorList>
            <consortium name="The Broad Institute Genomics Platform"/>
            <consortium name="The Broad Institute Genome Sequencing Center for Infectious Disease"/>
            <person name="Wu L."/>
            <person name="Ma J."/>
        </authorList>
    </citation>
    <scope>NUCLEOTIDE SEQUENCE [LARGE SCALE GENOMIC DNA]</scope>
    <source>
        <strain evidence="2">NBRC 15640</strain>
    </source>
</reference>
<dbReference type="CDD" id="cd16440">
    <property type="entry name" value="beta_Kdo_transferase_KpsC_1"/>
    <property type="match status" value="1"/>
</dbReference>
<dbReference type="GO" id="GO:0015774">
    <property type="term" value="P:polysaccharide transport"/>
    <property type="evidence" value="ECO:0007669"/>
    <property type="project" value="InterPro"/>
</dbReference>